<evidence type="ECO:0000256" key="2">
    <source>
        <dbReference type="ARBA" id="ARBA00023163"/>
    </source>
</evidence>
<dbReference type="PROSITE" id="PS51000">
    <property type="entry name" value="HTH_DEOR_2"/>
    <property type="match status" value="1"/>
</dbReference>
<sequence>MLKTSTRLLRLLSLLQQRRHWTGAELCERLEVEARTVRRDVERLRELGYPIQASVGVGGGYQLSAGTSLPPLLLDDDEAVAVAVALRSATGSVSRMEDTALGLLSKLDQLMPARLRRRVSALYSVTVSLSHNNATPDVDTLTHLATACRDHLLLKLGYRDRTGKPSTRNVEPLRMAHTGQRWYLVAWDRQREDWRTFRIDRIGQVQTPGPSFVPRTLPEDVATYVERSIRQPSQLHRLRARLQGSAEALATRIPSWCGVLEAVDDHYCLLHVGADSVDQAVALLAMTGVEFEILDAPELLPQLREVVARLQRAMQ</sequence>
<dbReference type="EMBL" id="CP011129">
    <property type="protein sequence ID" value="ALN78874.1"/>
    <property type="molecule type" value="Genomic_DNA"/>
</dbReference>
<keyword evidence="1" id="KW-0805">Transcription regulation</keyword>
<proteinExistence type="predicted"/>
<dbReference type="KEGG" id="lab:LA76x_0713"/>
<reference evidence="4 5" key="1">
    <citation type="journal article" date="2015" name="BMC Genomics">
        <title>Comparative genomics and metabolic profiling of the genus Lysobacter.</title>
        <authorList>
            <person name="de Bruijn I."/>
            <person name="Cheng X."/>
            <person name="de Jager V."/>
            <person name="Exposito R.G."/>
            <person name="Watrous J."/>
            <person name="Patel N."/>
            <person name="Postma J."/>
            <person name="Dorrestein P.C."/>
            <person name="Kobayashi D."/>
            <person name="Raaijmakers J.M."/>
        </authorList>
    </citation>
    <scope>NUCLEOTIDE SEQUENCE [LARGE SCALE GENOMIC DNA]</scope>
    <source>
        <strain evidence="4 5">76</strain>
    </source>
</reference>
<dbReference type="AlphaFoldDB" id="A0A0S2F5Q7"/>
<dbReference type="InterPro" id="IPR051534">
    <property type="entry name" value="CBASS_pafABC_assoc_protein"/>
</dbReference>
<dbReference type="Proteomes" id="UP000060787">
    <property type="component" value="Chromosome"/>
</dbReference>
<gene>
    <name evidence="4" type="ORF">LA76x_0713</name>
</gene>
<evidence type="ECO:0000313" key="5">
    <source>
        <dbReference type="Proteomes" id="UP000060787"/>
    </source>
</evidence>
<protein>
    <submittedName>
        <fullName evidence="4">DeoR-like helix-turn-helix domain protein</fullName>
    </submittedName>
</protein>
<dbReference type="PROSITE" id="PS52050">
    <property type="entry name" value="WYL"/>
    <property type="match status" value="1"/>
</dbReference>
<dbReference type="PANTHER" id="PTHR34580:SF3">
    <property type="entry name" value="PROTEIN PAFB"/>
    <property type="match status" value="1"/>
</dbReference>
<name>A0A0S2F5Q7_LYSAN</name>
<evidence type="ECO:0000256" key="1">
    <source>
        <dbReference type="ARBA" id="ARBA00023015"/>
    </source>
</evidence>
<dbReference type="InterPro" id="IPR026881">
    <property type="entry name" value="WYL_dom"/>
</dbReference>
<dbReference type="STRING" id="84531.LA76x_0713"/>
<dbReference type="eggNOG" id="COG2378">
    <property type="taxonomic scope" value="Bacteria"/>
</dbReference>
<dbReference type="InterPro" id="IPR036388">
    <property type="entry name" value="WH-like_DNA-bd_sf"/>
</dbReference>
<dbReference type="SUPFAM" id="SSF46785">
    <property type="entry name" value="Winged helix' DNA-binding domain"/>
    <property type="match status" value="1"/>
</dbReference>
<dbReference type="PANTHER" id="PTHR34580">
    <property type="match status" value="1"/>
</dbReference>
<dbReference type="PATRIC" id="fig|84531.8.peg.742"/>
<keyword evidence="2" id="KW-0804">Transcription</keyword>
<dbReference type="InterPro" id="IPR013196">
    <property type="entry name" value="HTH_11"/>
</dbReference>
<feature type="domain" description="HTH deoR-type" evidence="3">
    <location>
        <begin position="4"/>
        <end position="59"/>
    </location>
</feature>
<dbReference type="Pfam" id="PF08279">
    <property type="entry name" value="HTH_11"/>
    <property type="match status" value="1"/>
</dbReference>
<evidence type="ECO:0000259" key="3">
    <source>
        <dbReference type="PROSITE" id="PS51000"/>
    </source>
</evidence>
<dbReference type="RefSeq" id="WP_057916610.1">
    <property type="nucleotide sequence ID" value="NZ_CP011129.1"/>
</dbReference>
<accession>A0A0S2F5Q7</accession>
<dbReference type="Pfam" id="PF13280">
    <property type="entry name" value="WYL"/>
    <property type="match status" value="1"/>
</dbReference>
<dbReference type="InterPro" id="IPR001034">
    <property type="entry name" value="DeoR_HTH"/>
</dbReference>
<evidence type="ECO:0000313" key="4">
    <source>
        <dbReference type="EMBL" id="ALN78874.1"/>
    </source>
</evidence>
<dbReference type="GO" id="GO:0003700">
    <property type="term" value="F:DNA-binding transcription factor activity"/>
    <property type="evidence" value="ECO:0007669"/>
    <property type="project" value="InterPro"/>
</dbReference>
<dbReference type="Gene3D" id="1.10.10.10">
    <property type="entry name" value="Winged helix-like DNA-binding domain superfamily/Winged helix DNA-binding domain"/>
    <property type="match status" value="1"/>
</dbReference>
<keyword evidence="5" id="KW-1185">Reference proteome</keyword>
<dbReference type="InterPro" id="IPR036390">
    <property type="entry name" value="WH_DNA-bd_sf"/>
</dbReference>
<organism evidence="4 5">
    <name type="scientific">Lysobacter antibioticus</name>
    <dbReference type="NCBI Taxonomy" id="84531"/>
    <lineage>
        <taxon>Bacteria</taxon>
        <taxon>Pseudomonadati</taxon>
        <taxon>Pseudomonadota</taxon>
        <taxon>Gammaproteobacteria</taxon>
        <taxon>Lysobacterales</taxon>
        <taxon>Lysobacteraceae</taxon>
        <taxon>Lysobacter</taxon>
    </lineage>
</organism>